<dbReference type="GO" id="GO:0030788">
    <property type="term" value="F:precorrin-2 C20-methyltransferase activity"/>
    <property type="evidence" value="ECO:0007669"/>
    <property type="project" value="UniProtKB-EC"/>
</dbReference>
<dbReference type="InterPro" id="IPR014776">
    <property type="entry name" value="4pyrrole_Mease_sub2"/>
</dbReference>
<dbReference type="InterPro" id="IPR014777">
    <property type="entry name" value="4pyrrole_Mease_sub1"/>
</dbReference>
<evidence type="ECO:0000256" key="1">
    <source>
        <dbReference type="ARBA" id="ARBA00004953"/>
    </source>
</evidence>
<dbReference type="InterPro" id="IPR012382">
    <property type="entry name" value="CobI/CbiL"/>
</dbReference>
<comment type="pathway">
    <text evidence="1">Cofactor biosynthesis; adenosylcobalamin biosynthesis.</text>
</comment>
<dbReference type="GO" id="GO:0009236">
    <property type="term" value="P:cobalamin biosynthetic process"/>
    <property type="evidence" value="ECO:0007669"/>
    <property type="project" value="UniProtKB-UniRule"/>
</dbReference>
<evidence type="ECO:0000259" key="8">
    <source>
        <dbReference type="Pfam" id="PF00590"/>
    </source>
</evidence>
<evidence type="ECO:0000256" key="5">
    <source>
        <dbReference type="ARBA" id="ARBA00022679"/>
    </source>
</evidence>
<sequence length="288" mass="31011">MNKTIAPALTAGQISATNKDVNVVINKETYAKKNQEPKTDTLGTFWGVGVGPGPTGYLPVAALEVLQKADLVYAPRARSAETSVALQCLAGIDVGIDFSSGEVSPRLREIEFNMDPDRSVLSTHYAQLADAIALELQAGRNVAYLTIGDTMTYSTYGYILAALLARLPQLPHRTFPGITSYAAAAAALGWPLGEGKERTLILPCPEDAVTLRHEIESHDVVVLMKIGARLPWVLDLLRDMGIAAHCAFARRIGLPGELLATEVTTLSATEAMGYLATLLVRKTPREKR</sequence>
<dbReference type="Gene3D" id="3.40.1010.10">
    <property type="entry name" value="Cobalt-precorrin-4 Transmethylase, Domain 1"/>
    <property type="match status" value="1"/>
</dbReference>
<dbReference type="GO" id="GO:0032259">
    <property type="term" value="P:methylation"/>
    <property type="evidence" value="ECO:0007669"/>
    <property type="project" value="UniProtKB-KW"/>
</dbReference>
<dbReference type="EMBL" id="JACHHQ010000003">
    <property type="protein sequence ID" value="MBB5199906.1"/>
    <property type="molecule type" value="Genomic_DNA"/>
</dbReference>
<comment type="caution">
    <text evidence="9">The sequence shown here is derived from an EMBL/GenBank/DDBJ whole genome shotgun (WGS) entry which is preliminary data.</text>
</comment>
<dbReference type="UniPathway" id="UPA00148"/>
<dbReference type="SUPFAM" id="SSF53790">
    <property type="entry name" value="Tetrapyrrole methylase"/>
    <property type="match status" value="1"/>
</dbReference>
<gene>
    <name evidence="9" type="ORF">HNR39_001738</name>
</gene>
<dbReference type="Pfam" id="PF00590">
    <property type="entry name" value="TP_methylase"/>
    <property type="match status" value="1"/>
</dbReference>
<organism evidence="9 10">
    <name type="scientific">Glaciimonas immobilis</name>
    <dbReference type="NCBI Taxonomy" id="728004"/>
    <lineage>
        <taxon>Bacteria</taxon>
        <taxon>Pseudomonadati</taxon>
        <taxon>Pseudomonadota</taxon>
        <taxon>Betaproteobacteria</taxon>
        <taxon>Burkholderiales</taxon>
        <taxon>Oxalobacteraceae</taxon>
        <taxon>Glaciimonas</taxon>
    </lineage>
</organism>
<comment type="catalytic activity">
    <reaction evidence="7">
        <text>precorrin-2 + S-adenosyl-L-methionine = precorrin-3A + S-adenosyl-L-homocysteine + H(+)</text>
        <dbReference type="Rhea" id="RHEA:16841"/>
        <dbReference type="ChEBI" id="CHEBI:15378"/>
        <dbReference type="ChEBI" id="CHEBI:57856"/>
        <dbReference type="ChEBI" id="CHEBI:58561"/>
        <dbReference type="ChEBI" id="CHEBI:58827"/>
        <dbReference type="ChEBI" id="CHEBI:59789"/>
        <dbReference type="EC" id="2.1.1.130"/>
    </reaction>
</comment>
<dbReference type="Proteomes" id="UP000571084">
    <property type="component" value="Unassembled WGS sequence"/>
</dbReference>
<keyword evidence="10" id="KW-1185">Reference proteome</keyword>
<protein>
    <recommendedName>
        <fullName evidence="7">Precorrin-2 C(20)-methyltransferase</fullName>
        <ecNumber evidence="7">2.1.1.130</ecNumber>
    </recommendedName>
</protein>
<dbReference type="PIRSF" id="PIRSF036427">
    <property type="entry name" value="Precrrn-2_mtase"/>
    <property type="match status" value="1"/>
</dbReference>
<dbReference type="PANTHER" id="PTHR43467:SF2">
    <property type="entry name" value="COBALT-PRECORRIN-2 C(20)-METHYLTRANSFERASE"/>
    <property type="match status" value="1"/>
</dbReference>
<evidence type="ECO:0000256" key="7">
    <source>
        <dbReference type="PIRNR" id="PIRNR036427"/>
    </source>
</evidence>
<comment type="subunit">
    <text evidence="7">Homodimer.</text>
</comment>
<feature type="domain" description="Tetrapyrrole methylase" evidence="8">
    <location>
        <begin position="45"/>
        <end position="260"/>
    </location>
</feature>
<proteinExistence type="inferred from homology"/>
<dbReference type="Gene3D" id="3.30.950.10">
    <property type="entry name" value="Methyltransferase, Cobalt-precorrin-4 Transmethylase, Domain 2"/>
    <property type="match status" value="1"/>
</dbReference>
<dbReference type="AlphaFoldDB" id="A0A840RSG5"/>
<reference evidence="9 10" key="1">
    <citation type="submission" date="2020-08" db="EMBL/GenBank/DDBJ databases">
        <title>Genomic Encyclopedia of Type Strains, Phase IV (KMG-IV): sequencing the most valuable type-strain genomes for metagenomic binning, comparative biology and taxonomic classification.</title>
        <authorList>
            <person name="Goeker M."/>
        </authorList>
    </citation>
    <scope>NUCLEOTIDE SEQUENCE [LARGE SCALE GENOMIC DNA]</scope>
    <source>
        <strain evidence="9 10">DSM 23240</strain>
    </source>
</reference>
<dbReference type="InterPro" id="IPR006364">
    <property type="entry name" value="CobI/CbiL/CobIJ_dom"/>
</dbReference>
<name>A0A840RSG5_9BURK</name>
<evidence type="ECO:0000313" key="10">
    <source>
        <dbReference type="Proteomes" id="UP000571084"/>
    </source>
</evidence>
<dbReference type="CDD" id="cd11645">
    <property type="entry name" value="Precorrin_2_C20_MT"/>
    <property type="match status" value="1"/>
</dbReference>
<evidence type="ECO:0000256" key="3">
    <source>
        <dbReference type="ARBA" id="ARBA00022573"/>
    </source>
</evidence>
<comment type="similarity">
    <text evidence="2 7">Belongs to the precorrin methyltransferase family.</text>
</comment>
<dbReference type="InterPro" id="IPR000878">
    <property type="entry name" value="4pyrrol_Mease"/>
</dbReference>
<dbReference type="NCBIfam" id="TIGR01467">
    <property type="entry name" value="cobI_cbiL"/>
    <property type="match status" value="1"/>
</dbReference>
<evidence type="ECO:0000256" key="6">
    <source>
        <dbReference type="ARBA" id="ARBA00022691"/>
    </source>
</evidence>
<evidence type="ECO:0000313" key="9">
    <source>
        <dbReference type="EMBL" id="MBB5199906.1"/>
    </source>
</evidence>
<dbReference type="PANTHER" id="PTHR43467">
    <property type="entry name" value="COBALT-PRECORRIN-2 C(20)-METHYLTRANSFERASE"/>
    <property type="match status" value="1"/>
</dbReference>
<keyword evidence="6" id="KW-0949">S-adenosyl-L-methionine</keyword>
<dbReference type="RefSeq" id="WP_168056260.1">
    <property type="nucleotide sequence ID" value="NZ_JAAOZT010000009.1"/>
</dbReference>
<comment type="function">
    <text evidence="7">Methylates precorrin-2 at the C-20 position to produce precorrin-3A.</text>
</comment>
<keyword evidence="3" id="KW-0169">Cobalamin biosynthesis</keyword>
<keyword evidence="4 9" id="KW-0489">Methyltransferase</keyword>
<keyword evidence="5 9" id="KW-0808">Transferase</keyword>
<evidence type="ECO:0000256" key="2">
    <source>
        <dbReference type="ARBA" id="ARBA00005879"/>
    </source>
</evidence>
<dbReference type="InterPro" id="IPR035996">
    <property type="entry name" value="4pyrrol_Methylase_sf"/>
</dbReference>
<evidence type="ECO:0000256" key="4">
    <source>
        <dbReference type="ARBA" id="ARBA00022603"/>
    </source>
</evidence>
<dbReference type="EC" id="2.1.1.130" evidence="7"/>
<accession>A0A840RSG5</accession>